<feature type="binding site" evidence="5">
    <location>
        <position position="247"/>
    </location>
    <ligand>
        <name>Mn(2+)</name>
        <dbReference type="ChEBI" id="CHEBI:29035"/>
        <label>2</label>
    </ligand>
</feature>
<comment type="caution">
    <text evidence="8">The sequence shown here is derived from an EMBL/GenBank/DDBJ whole genome shotgun (WGS) entry which is preliminary data.</text>
</comment>
<evidence type="ECO:0000256" key="4">
    <source>
        <dbReference type="ARBA" id="ARBA00023211"/>
    </source>
</evidence>
<dbReference type="InterPro" id="IPR005923">
    <property type="entry name" value="HutG"/>
</dbReference>
<dbReference type="HAMAP" id="MF_00737">
    <property type="entry name" value="Formimidoylglutam"/>
    <property type="match status" value="1"/>
</dbReference>
<evidence type="ECO:0000256" key="5">
    <source>
        <dbReference type="HAMAP-Rule" id="MF_00737"/>
    </source>
</evidence>
<feature type="binding site" evidence="5">
    <location>
        <position position="159"/>
    </location>
    <ligand>
        <name>Mn(2+)</name>
        <dbReference type="ChEBI" id="CHEBI:29035"/>
        <label>2</label>
    </ligand>
</feature>
<keyword evidence="2 5" id="KW-0378">Hydrolase</keyword>
<feature type="binding site" evidence="5">
    <location>
        <position position="157"/>
    </location>
    <ligand>
        <name>Mn(2+)</name>
        <dbReference type="ChEBI" id="CHEBI:29035"/>
        <label>2</label>
    </ligand>
</feature>
<sequence>MYSATNRSIWSGRMDSETDETMFRLHQVIQAENLSSFTDKQTDLSIGLIGFKSDEGVRRNQGRIGARHAPDEIRKSLASLPYSFPKQMKIFDFGNISCGDRQLEKAQAELGEAVSKLLSLNIFPIILGGGHEVAYGHFLGAQGYISNKENIGIINIDAHFDMRPYDDMISSGTMFRQILDQYHNAQYFCIGIQKSGNTQYLFDVAKSYGCGYISEEALTEGDINASIQKIQHFINANDHIILTLCSDVFGYSYAPGVSAPSPFGLSPKIVRRLIKEVLSSKKVLSFDIAEINPSLDHTGETVKLAAYMIYEVMDNLSN</sequence>
<keyword evidence="9" id="KW-1185">Reference proteome</keyword>
<dbReference type="NCBIfam" id="TIGR01227">
    <property type="entry name" value="hutG"/>
    <property type="match status" value="1"/>
</dbReference>
<comment type="pathway">
    <text evidence="5">Amino-acid degradation; L-histidine degradation into L-glutamate; L-glutamate from N-formimidoyl-L-glutamate (hydrolase route): step 1/1.</text>
</comment>
<feature type="binding site" evidence="5">
    <location>
        <position position="157"/>
    </location>
    <ligand>
        <name>Mn(2+)</name>
        <dbReference type="ChEBI" id="CHEBI:29035"/>
        <label>1</label>
    </ligand>
</feature>
<feature type="binding site" evidence="5">
    <location>
        <position position="245"/>
    </location>
    <ligand>
        <name>Mn(2+)</name>
        <dbReference type="ChEBI" id="CHEBI:29035"/>
        <label>2</label>
    </ligand>
</feature>
<dbReference type="InterPro" id="IPR006035">
    <property type="entry name" value="Ureohydrolase"/>
</dbReference>
<proteinExistence type="inferred from homology"/>
<dbReference type="EC" id="3.5.3.8" evidence="5 6"/>
<feature type="binding site" evidence="5">
    <location>
        <position position="245"/>
    </location>
    <ligand>
        <name>Mn(2+)</name>
        <dbReference type="ChEBI" id="CHEBI:29035"/>
        <label>1</label>
    </ligand>
</feature>
<evidence type="ECO:0000313" key="9">
    <source>
        <dbReference type="Proteomes" id="UP000808914"/>
    </source>
</evidence>
<dbReference type="RefSeq" id="WP_205002148.1">
    <property type="nucleotide sequence ID" value="NZ_JAFBER010000001.1"/>
</dbReference>
<evidence type="ECO:0000256" key="6">
    <source>
        <dbReference type="NCBIfam" id="TIGR01227"/>
    </source>
</evidence>
<feature type="binding site" evidence="5">
    <location>
        <position position="161"/>
    </location>
    <ligand>
        <name>Mn(2+)</name>
        <dbReference type="ChEBI" id="CHEBI:29035"/>
        <label>1</label>
    </ligand>
</feature>
<dbReference type="PANTHER" id="PTHR11358">
    <property type="entry name" value="ARGINASE/AGMATINASE"/>
    <property type="match status" value="1"/>
</dbReference>
<dbReference type="PROSITE" id="PS51409">
    <property type="entry name" value="ARGINASE_2"/>
    <property type="match status" value="1"/>
</dbReference>
<dbReference type="EMBL" id="JAFBER010000001">
    <property type="protein sequence ID" value="MBM7644201.1"/>
    <property type="molecule type" value="Genomic_DNA"/>
</dbReference>
<evidence type="ECO:0000256" key="1">
    <source>
        <dbReference type="ARBA" id="ARBA00022723"/>
    </source>
</evidence>
<dbReference type="SUPFAM" id="SSF52768">
    <property type="entry name" value="Arginase/deacetylase"/>
    <property type="match status" value="1"/>
</dbReference>
<keyword evidence="4 5" id="KW-0464">Manganese</keyword>
<keyword evidence="1 5" id="KW-0479">Metal-binding</keyword>
<evidence type="ECO:0000256" key="2">
    <source>
        <dbReference type="ARBA" id="ARBA00022801"/>
    </source>
</evidence>
<comment type="cofactor">
    <cofactor evidence="5">
        <name>Mn(2+)</name>
        <dbReference type="ChEBI" id="CHEBI:29035"/>
    </cofactor>
    <text evidence="5">Binds 2 manganese ions per subunit.</text>
</comment>
<dbReference type="PIRSF" id="PIRSF036979">
    <property type="entry name" value="Arginase"/>
    <property type="match status" value="1"/>
</dbReference>
<keyword evidence="3 5" id="KW-0369">Histidine metabolism</keyword>
<accession>A0ABS2PW92</accession>
<gene>
    <name evidence="5" type="primary">hutG</name>
    <name evidence="8" type="ORF">JOD45_000392</name>
</gene>
<comment type="function">
    <text evidence="5">Catalyzes the conversion of N-formimidoyl-L-glutamate to L-glutamate and formamide.</text>
</comment>
<dbReference type="CDD" id="cd09988">
    <property type="entry name" value="Formimidoylglutamase"/>
    <property type="match status" value="1"/>
</dbReference>
<dbReference type="InterPro" id="IPR023696">
    <property type="entry name" value="Ureohydrolase_dom_sf"/>
</dbReference>
<dbReference type="Gene3D" id="3.40.800.10">
    <property type="entry name" value="Ureohydrolase domain"/>
    <property type="match status" value="1"/>
</dbReference>
<comment type="catalytic activity">
    <reaction evidence="5">
        <text>N-formimidoyl-L-glutamate + H2O = formamide + L-glutamate</text>
        <dbReference type="Rhea" id="RHEA:22492"/>
        <dbReference type="ChEBI" id="CHEBI:15377"/>
        <dbReference type="ChEBI" id="CHEBI:16397"/>
        <dbReference type="ChEBI" id="CHEBI:29985"/>
        <dbReference type="ChEBI" id="CHEBI:58928"/>
        <dbReference type="EC" id="3.5.3.8"/>
    </reaction>
</comment>
<reference evidence="8 9" key="1">
    <citation type="submission" date="2021-01" db="EMBL/GenBank/DDBJ databases">
        <title>Genomic Encyclopedia of Type Strains, Phase IV (KMG-IV): sequencing the most valuable type-strain genomes for metagenomic binning, comparative biology and taxonomic classification.</title>
        <authorList>
            <person name="Goeker M."/>
        </authorList>
    </citation>
    <scope>NUCLEOTIDE SEQUENCE [LARGE SCALE GENOMIC DNA]</scope>
    <source>
        <strain evidence="8 9">DSM 28236</strain>
    </source>
</reference>
<feature type="binding site" evidence="5">
    <location>
        <position position="131"/>
    </location>
    <ligand>
        <name>Mn(2+)</name>
        <dbReference type="ChEBI" id="CHEBI:29035"/>
        <label>1</label>
    </ligand>
</feature>
<name>A0ABS2PW92_9BACL</name>
<dbReference type="GO" id="GO:0050415">
    <property type="term" value="F:formimidoylglutamase activity"/>
    <property type="evidence" value="ECO:0007669"/>
    <property type="project" value="UniProtKB-EC"/>
</dbReference>
<dbReference type="Proteomes" id="UP000808914">
    <property type="component" value="Unassembled WGS sequence"/>
</dbReference>
<evidence type="ECO:0000313" key="8">
    <source>
        <dbReference type="EMBL" id="MBM7644201.1"/>
    </source>
</evidence>
<evidence type="ECO:0000256" key="3">
    <source>
        <dbReference type="ARBA" id="ARBA00022808"/>
    </source>
</evidence>
<comment type="similarity">
    <text evidence="5 7">Belongs to the arginase family.</text>
</comment>
<protein>
    <recommendedName>
        <fullName evidence="5 6">Formimidoylglutamase</fullName>
        <ecNumber evidence="5 6">3.5.3.8</ecNumber>
    </recommendedName>
    <alternativeName>
        <fullName evidence="5">Formiminoglutamase</fullName>
    </alternativeName>
    <alternativeName>
        <fullName evidence="5">Formiminoglutamate hydrolase</fullName>
    </alternativeName>
</protein>
<dbReference type="Pfam" id="PF00491">
    <property type="entry name" value="Arginase"/>
    <property type="match status" value="1"/>
</dbReference>
<evidence type="ECO:0000256" key="7">
    <source>
        <dbReference type="PROSITE-ProRule" id="PRU00742"/>
    </source>
</evidence>
<organism evidence="8 9">
    <name type="scientific">Scopulibacillus daqui</name>
    <dbReference type="NCBI Taxonomy" id="1469162"/>
    <lineage>
        <taxon>Bacteria</taxon>
        <taxon>Bacillati</taxon>
        <taxon>Bacillota</taxon>
        <taxon>Bacilli</taxon>
        <taxon>Bacillales</taxon>
        <taxon>Sporolactobacillaceae</taxon>
        <taxon>Scopulibacillus</taxon>
    </lineage>
</organism>
<dbReference type="PANTHER" id="PTHR11358:SF35">
    <property type="entry name" value="FORMIMIDOYLGLUTAMASE"/>
    <property type="match status" value="1"/>
</dbReference>